<feature type="region of interest" description="Disordered" evidence="1">
    <location>
        <begin position="1"/>
        <end position="21"/>
    </location>
</feature>
<organism evidence="2 3">
    <name type="scientific">Tanacetum coccineum</name>
    <dbReference type="NCBI Taxonomy" id="301880"/>
    <lineage>
        <taxon>Eukaryota</taxon>
        <taxon>Viridiplantae</taxon>
        <taxon>Streptophyta</taxon>
        <taxon>Embryophyta</taxon>
        <taxon>Tracheophyta</taxon>
        <taxon>Spermatophyta</taxon>
        <taxon>Magnoliopsida</taxon>
        <taxon>eudicotyledons</taxon>
        <taxon>Gunneridae</taxon>
        <taxon>Pentapetalae</taxon>
        <taxon>asterids</taxon>
        <taxon>campanulids</taxon>
        <taxon>Asterales</taxon>
        <taxon>Asteraceae</taxon>
        <taxon>Asteroideae</taxon>
        <taxon>Anthemideae</taxon>
        <taxon>Anthemidinae</taxon>
        <taxon>Tanacetum</taxon>
    </lineage>
</organism>
<evidence type="ECO:0000313" key="2">
    <source>
        <dbReference type="EMBL" id="GJS84728.1"/>
    </source>
</evidence>
<evidence type="ECO:0000256" key="1">
    <source>
        <dbReference type="SAM" id="MobiDB-lite"/>
    </source>
</evidence>
<dbReference type="Proteomes" id="UP001151760">
    <property type="component" value="Unassembled WGS sequence"/>
</dbReference>
<name>A0ABQ4Z770_9ASTR</name>
<reference evidence="2" key="2">
    <citation type="submission" date="2022-01" db="EMBL/GenBank/DDBJ databases">
        <authorList>
            <person name="Yamashiro T."/>
            <person name="Shiraishi A."/>
            <person name="Satake H."/>
            <person name="Nakayama K."/>
        </authorList>
    </citation>
    <scope>NUCLEOTIDE SEQUENCE</scope>
</reference>
<evidence type="ECO:0000313" key="3">
    <source>
        <dbReference type="Proteomes" id="UP001151760"/>
    </source>
</evidence>
<comment type="caution">
    <text evidence="2">The sequence shown here is derived from an EMBL/GenBank/DDBJ whole genome shotgun (WGS) entry which is preliminary data.</text>
</comment>
<keyword evidence="3" id="KW-1185">Reference proteome</keyword>
<dbReference type="EMBL" id="BQNB010010998">
    <property type="protein sequence ID" value="GJS84728.1"/>
    <property type="molecule type" value="Genomic_DNA"/>
</dbReference>
<accession>A0ABQ4Z770</accession>
<proteinExistence type="predicted"/>
<feature type="region of interest" description="Disordered" evidence="1">
    <location>
        <begin position="40"/>
        <end position="62"/>
    </location>
</feature>
<reference evidence="2" key="1">
    <citation type="journal article" date="2022" name="Int. J. Mol. Sci.">
        <title>Draft Genome of Tanacetum Coccineum: Genomic Comparison of Closely Related Tanacetum-Family Plants.</title>
        <authorList>
            <person name="Yamashiro T."/>
            <person name="Shiraishi A."/>
            <person name="Nakayama K."/>
            <person name="Satake H."/>
        </authorList>
    </citation>
    <scope>NUCLEOTIDE SEQUENCE</scope>
</reference>
<sequence>MLPTRRATRTTPATTTNPTTTVTEAQLQALIDQGVAAALAERDASRSRDGDNSHEKGKNQIDWKQKVVAPKAGNEVLMIDEGWSPPHYQETELQHKADISFTSDDPRKLCIDNVRALFPTVGRRDKFITPITNITSNYTGKGRKIITTDFMIVRAPSPYNVILGRPGMRQLGAIASMIHSLIKFPLKSGIAIIRGDVPHKSRCLQISHKR</sequence>
<gene>
    <name evidence="2" type="ORF">Tco_0751269</name>
</gene>
<protein>
    <submittedName>
        <fullName evidence="2">Uncharacterized protein</fullName>
    </submittedName>
</protein>